<dbReference type="GO" id="GO:0030632">
    <property type="term" value="P:D-alanine biosynthetic process"/>
    <property type="evidence" value="ECO:0007669"/>
    <property type="project" value="UniProtKB-UniRule"/>
</dbReference>
<feature type="active site" description="Proton acceptor; specific for D-alanine" evidence="4">
    <location>
        <position position="138"/>
    </location>
</feature>
<keyword evidence="2 4" id="KW-0663">Pyridoxal phosphate</keyword>
<accession>A0A267WMH5</accession>
<dbReference type="HAMAP" id="MF_01201">
    <property type="entry name" value="Ala_racemase"/>
    <property type="match status" value="1"/>
</dbReference>
<dbReference type="CDD" id="cd00430">
    <property type="entry name" value="PLPDE_III_AR"/>
    <property type="match status" value="1"/>
</dbReference>
<gene>
    <name evidence="8" type="ORF">BPS1E_0426</name>
</gene>
<dbReference type="Proteomes" id="UP000216789">
    <property type="component" value="Unassembled WGS sequence"/>
</dbReference>
<comment type="function">
    <text evidence="4">Catalyzes the interconversion of L-alanine and D-alanine. May also act on other amino acids.</text>
</comment>
<organism evidence="8 9">
    <name type="scientific">Bifidobacterium pseudocatenulatum</name>
    <dbReference type="NCBI Taxonomy" id="28026"/>
    <lineage>
        <taxon>Bacteria</taxon>
        <taxon>Bacillati</taxon>
        <taxon>Actinomycetota</taxon>
        <taxon>Actinomycetes</taxon>
        <taxon>Bifidobacteriales</taxon>
        <taxon>Bifidobacteriaceae</taxon>
        <taxon>Bifidobacterium</taxon>
    </lineage>
</organism>
<dbReference type="GO" id="GO:0008784">
    <property type="term" value="F:alanine racemase activity"/>
    <property type="evidence" value="ECO:0007669"/>
    <property type="project" value="UniProtKB-UniRule"/>
</dbReference>
<dbReference type="EMBL" id="MNLB01000002">
    <property type="protein sequence ID" value="PAC73803.1"/>
    <property type="molecule type" value="Genomic_DNA"/>
</dbReference>
<evidence type="ECO:0000256" key="4">
    <source>
        <dbReference type="HAMAP-Rule" id="MF_01201"/>
    </source>
</evidence>
<name>A0A267WMH5_BIFPS</name>
<evidence type="ECO:0000313" key="9">
    <source>
        <dbReference type="Proteomes" id="UP000216789"/>
    </source>
</evidence>
<dbReference type="AlphaFoldDB" id="A0A267WMH5"/>
<proteinExistence type="inferred from homology"/>
<dbReference type="InterPro" id="IPR000821">
    <property type="entry name" value="Ala_racemase"/>
</dbReference>
<evidence type="ECO:0000256" key="3">
    <source>
        <dbReference type="ARBA" id="ARBA00023235"/>
    </source>
</evidence>
<comment type="pathway">
    <text evidence="4">Amino-acid biosynthesis; D-alanine biosynthesis; D-alanine from L-alanine: step 1/1.</text>
</comment>
<protein>
    <recommendedName>
        <fullName evidence="4">Alanine racemase</fullName>
        <ecNumber evidence="4">5.1.1.1</ecNumber>
    </recommendedName>
</protein>
<dbReference type="Gene3D" id="3.20.20.10">
    <property type="entry name" value="Alanine racemase"/>
    <property type="match status" value="1"/>
</dbReference>
<dbReference type="PANTHER" id="PTHR30511:SF0">
    <property type="entry name" value="ALANINE RACEMASE, CATABOLIC-RELATED"/>
    <property type="match status" value="1"/>
</dbReference>
<evidence type="ECO:0000256" key="2">
    <source>
        <dbReference type="ARBA" id="ARBA00022898"/>
    </source>
</evidence>
<feature type="modified residue" description="N6-(pyridoxal phosphate)lysine" evidence="4 5">
    <location>
        <position position="138"/>
    </location>
</feature>
<dbReference type="Pfam" id="PF01168">
    <property type="entry name" value="Ala_racemase_N"/>
    <property type="match status" value="1"/>
</dbReference>
<evidence type="ECO:0000259" key="7">
    <source>
        <dbReference type="SMART" id="SM01005"/>
    </source>
</evidence>
<dbReference type="GO" id="GO:0009252">
    <property type="term" value="P:peptidoglycan biosynthetic process"/>
    <property type="evidence" value="ECO:0007669"/>
    <property type="project" value="TreeGrafter"/>
</dbReference>
<dbReference type="SUPFAM" id="SSF50621">
    <property type="entry name" value="Alanine racemase C-terminal domain-like"/>
    <property type="match status" value="1"/>
</dbReference>
<comment type="similarity">
    <text evidence="4">Belongs to the alanine racemase family.</text>
</comment>
<dbReference type="PRINTS" id="PR00992">
    <property type="entry name" value="ALARACEMASE"/>
</dbReference>
<feature type="binding site" evidence="4 6">
    <location>
        <position position="442"/>
    </location>
    <ligand>
        <name>substrate</name>
    </ligand>
</feature>
<dbReference type="NCBIfam" id="TIGR00492">
    <property type="entry name" value="alr"/>
    <property type="match status" value="1"/>
</dbReference>
<evidence type="ECO:0000313" key="8">
    <source>
        <dbReference type="EMBL" id="PAC73803.1"/>
    </source>
</evidence>
<comment type="caution">
    <text evidence="8">The sequence shown here is derived from an EMBL/GenBank/DDBJ whole genome shotgun (WGS) entry which is preliminary data.</text>
</comment>
<dbReference type="GO" id="GO:0005829">
    <property type="term" value="C:cytosol"/>
    <property type="evidence" value="ECO:0007669"/>
    <property type="project" value="TreeGrafter"/>
</dbReference>
<dbReference type="PROSITE" id="PS00395">
    <property type="entry name" value="ALANINE_RACEMASE"/>
    <property type="match status" value="1"/>
</dbReference>
<feature type="domain" description="Alanine racemase C-terminal" evidence="7">
    <location>
        <begin position="357"/>
        <end position="507"/>
    </location>
</feature>
<comment type="cofactor">
    <cofactor evidence="1 4 5">
        <name>pyridoxal 5'-phosphate</name>
        <dbReference type="ChEBI" id="CHEBI:597326"/>
    </cofactor>
</comment>
<dbReference type="GO" id="GO:0030170">
    <property type="term" value="F:pyridoxal phosphate binding"/>
    <property type="evidence" value="ECO:0007669"/>
    <property type="project" value="UniProtKB-UniRule"/>
</dbReference>
<dbReference type="PANTHER" id="PTHR30511">
    <property type="entry name" value="ALANINE RACEMASE"/>
    <property type="match status" value="1"/>
</dbReference>
<dbReference type="UniPathway" id="UPA00042">
    <property type="reaction ID" value="UER00497"/>
</dbReference>
<dbReference type="SUPFAM" id="SSF51419">
    <property type="entry name" value="PLP-binding barrel"/>
    <property type="match status" value="1"/>
</dbReference>
<evidence type="ECO:0000256" key="6">
    <source>
        <dbReference type="PIRSR" id="PIRSR600821-52"/>
    </source>
</evidence>
<evidence type="ECO:0000256" key="5">
    <source>
        <dbReference type="PIRSR" id="PIRSR600821-50"/>
    </source>
</evidence>
<feature type="active site" description="Proton acceptor; specific for L-alanine" evidence="4">
    <location>
        <position position="378"/>
    </location>
</feature>
<evidence type="ECO:0000256" key="1">
    <source>
        <dbReference type="ARBA" id="ARBA00001933"/>
    </source>
</evidence>
<dbReference type="InterPro" id="IPR020622">
    <property type="entry name" value="Ala_racemase_pyridoxalP-BS"/>
</dbReference>
<reference evidence="8 9" key="1">
    <citation type="journal article" date="2017" name="ISME J.">
        <title>Unveiling bifidobacterial biogeography across the mammalian branch of the tree of life.</title>
        <authorList>
            <person name="Milani C."/>
            <person name="Mangifesta M."/>
            <person name="Mancabelli L."/>
            <person name="Lugli G.A."/>
            <person name="James K."/>
            <person name="Duranti S."/>
            <person name="Turroni F."/>
            <person name="Ferrario C."/>
            <person name="Ossiprandi M.C."/>
            <person name="van Sinderen D."/>
            <person name="Ventura M."/>
        </authorList>
    </citation>
    <scope>NUCLEOTIDE SEQUENCE [LARGE SCALE GENOMIC DNA]</scope>
    <source>
        <strain evidence="8 9">1E</strain>
    </source>
</reference>
<dbReference type="EC" id="5.1.1.1" evidence="4"/>
<dbReference type="InterPro" id="IPR001608">
    <property type="entry name" value="Ala_racemase_N"/>
</dbReference>
<keyword evidence="3 4" id="KW-0413">Isomerase</keyword>
<dbReference type="Pfam" id="PF00842">
    <property type="entry name" value="Ala_racemase_C"/>
    <property type="match status" value="1"/>
</dbReference>
<dbReference type="InterPro" id="IPR011079">
    <property type="entry name" value="Ala_racemase_C"/>
</dbReference>
<feature type="binding site" evidence="4 6">
    <location>
        <position position="240"/>
    </location>
    <ligand>
        <name>substrate</name>
    </ligand>
</feature>
<dbReference type="InterPro" id="IPR029066">
    <property type="entry name" value="PLP-binding_barrel"/>
</dbReference>
<sequence>MVLYGLDRTDFRDSGTPQTPEIKEGLNASYTGGVRALCKESVKTWHGQNRENPVNRLAKCVRLFESVTWERNNRVMTFNAAREWQFSSEQGKANYEAAQKQYPAQAIVDMAALRNNMRHLVSVVGGPNSGTAVMGVVKADAYGHGLIPAALAALAGGATWLGTAQSHEALLLRKAGIGPDRCHILTWVYNGMAVPFDELIDNDIDISVGSLPGIDGVAAAARRLGKTARVHVKVDSGFGRNGFTPATFDAALAKLVPLAKEGVLHIVGQWSHLAVADAPDVPEFVASTDRQIENFKDFTRRMEQAGIAPEIRHLANTAATLSRSEIHFELTRPGIGLYGYEADPAMGTPGTYGLTPAMTLQAQLGTVKDVEAGHGISYGRTYLTPSDTSTAIVPVGYADGIHRSASGFDMEGAKHVVKPGGPVRVMTTEGPRLYRVSGRVCMDQFMLDLHGSAEKLGVHEGDTVQLFGPGRGEDYAEPTADDWGRAAGTISYEIFTCLCNRIPRLYEHASDVLSVEDLAKLDPATLL</sequence>
<dbReference type="InterPro" id="IPR009006">
    <property type="entry name" value="Ala_racemase/Decarboxylase_C"/>
</dbReference>
<comment type="catalytic activity">
    <reaction evidence="4">
        <text>L-alanine = D-alanine</text>
        <dbReference type="Rhea" id="RHEA:20249"/>
        <dbReference type="ChEBI" id="CHEBI:57416"/>
        <dbReference type="ChEBI" id="CHEBI:57972"/>
        <dbReference type="EC" id="5.1.1.1"/>
    </reaction>
</comment>
<dbReference type="SMART" id="SM01005">
    <property type="entry name" value="Ala_racemase_C"/>
    <property type="match status" value="1"/>
</dbReference>
<dbReference type="Gene3D" id="2.40.37.10">
    <property type="entry name" value="Lyase, Ornithine Decarboxylase, Chain A, domain 1"/>
    <property type="match status" value="1"/>
</dbReference>